<evidence type="ECO:0000256" key="13">
    <source>
        <dbReference type="SAM" id="MobiDB-lite"/>
    </source>
</evidence>
<evidence type="ECO:0000256" key="12">
    <source>
        <dbReference type="RuleBase" id="RU003357"/>
    </source>
</evidence>
<keyword evidence="5 11" id="KW-0812">Transmembrane</keyword>
<evidence type="ECO:0000256" key="6">
    <source>
        <dbReference type="ARBA" id="ARBA00023004"/>
    </source>
</evidence>
<keyword evidence="4" id="KW-0410">Iron transport</keyword>
<dbReference type="InterPro" id="IPR036942">
    <property type="entry name" value="Beta-barrel_TonB_sf"/>
</dbReference>
<gene>
    <name evidence="16" type="ORF">GCM10007898_04120</name>
</gene>
<comment type="similarity">
    <text evidence="11 12">Belongs to the TonB-dependent receptor family.</text>
</comment>
<dbReference type="Pfam" id="PF07715">
    <property type="entry name" value="Plug"/>
    <property type="match status" value="1"/>
</dbReference>
<name>A0ABQ5X5H6_9GAMM</name>
<evidence type="ECO:0000256" key="4">
    <source>
        <dbReference type="ARBA" id="ARBA00022496"/>
    </source>
</evidence>
<sequence>MRRRIPAITPSGETILKINPITCAVLAALAVSRVSYADGTTPPVATTQPASTSQPAQPADKSTDKANTAQAAMLGVVTVTAQRTAEDMQDVPITLQAFTATTLQQQNIVSFNDLIKYLPNVTFASNGPGQGNIYMRGLSTGFLGNQSSASIAPFPNVAVYLDDQSMQFPARNLDIYMADMERVEVLEGPQGTLFGGGAEAGAVRYITNKPDLYKVSGSAEASVGTTAGGAANNSANVVLNLPIITGKLAVRGVLYNERQGGYIDNVPSTFTRQPTDGGGAMAPYVAAGGTPVANNYPVAQTAWNPVTYQGGRVGLAYQINDNWNALITESYQDLDARGQSSVYPIGADGQTLGTNQITAFVPGWNKDHFANTAWTLNGQIGDLSLVYTGGYTNRHISEQQDYTNYSRSAGGMYYSCTGTSAGLSSAGKPTCYSPIGYWNDHVASTHETHELRLSTPDDYRLRVIGGLYYENFNIDDHMDFNYRTIPSCTPQNLTSALAGGAPCVANAMSSPGVMLPDGTAFGEVENRGYKQEAAFGSLSYDIIPDVLTVTGGTRYYHYSEWQTGTEFWTASNQVNVPNGSFLGNDAVMNYHTTYHGFKSRANVEWHITPDMMVYYTFSQGFRPGGFNRTTGAVAKLDGQAQYQKPISYAPDTLTNNEIGFKTTFFNDRLLLNGSLYDMRWDNVQMQFFNPLVLGNTTFAVNGPNYKVDGLELQWHARLTDGLSLIGSGSLNHAKQTNSPCLVDNIAKSPNFNQCIIQTGAIGAVTSFANPFGVIGSTPAFSPRSQVNMRLRYDWTFGGGYKAFWQFGANYTGSMYNQPATYPSGEGVTNVTTVELRYLQAGYTTFDASIGVAKDAWNVSLYGTNLGNSHASVFTSSAEFIKSEVPLRPRVLGVKFGYKF</sequence>
<keyword evidence="8 12" id="KW-0798">TonB box</keyword>
<comment type="subcellular location">
    <subcellularLocation>
        <location evidence="1 11">Cell outer membrane</location>
        <topology evidence="1 11">Multi-pass membrane protein</topology>
    </subcellularLocation>
</comment>
<dbReference type="Gene3D" id="2.170.130.10">
    <property type="entry name" value="TonB-dependent receptor, plug domain"/>
    <property type="match status" value="1"/>
</dbReference>
<evidence type="ECO:0000313" key="17">
    <source>
        <dbReference type="Proteomes" id="UP001156627"/>
    </source>
</evidence>
<dbReference type="Proteomes" id="UP001156627">
    <property type="component" value="Unassembled WGS sequence"/>
</dbReference>
<dbReference type="Gene3D" id="2.40.170.20">
    <property type="entry name" value="TonB-dependent receptor, beta-barrel domain"/>
    <property type="match status" value="1"/>
</dbReference>
<keyword evidence="16" id="KW-0675">Receptor</keyword>
<dbReference type="Pfam" id="PF00593">
    <property type="entry name" value="TonB_dep_Rec_b-barrel"/>
    <property type="match status" value="1"/>
</dbReference>
<dbReference type="PANTHER" id="PTHR32552:SF81">
    <property type="entry name" value="TONB-DEPENDENT OUTER MEMBRANE RECEPTOR"/>
    <property type="match status" value="1"/>
</dbReference>
<feature type="domain" description="TonB-dependent receptor-like beta-barrel" evidence="14">
    <location>
        <begin position="365"/>
        <end position="865"/>
    </location>
</feature>
<dbReference type="InterPro" id="IPR037066">
    <property type="entry name" value="Plug_dom_sf"/>
</dbReference>
<protein>
    <submittedName>
        <fullName evidence="16">TonB-dependent receptor</fullName>
    </submittedName>
</protein>
<dbReference type="SUPFAM" id="SSF56935">
    <property type="entry name" value="Porins"/>
    <property type="match status" value="1"/>
</dbReference>
<dbReference type="PROSITE" id="PS52016">
    <property type="entry name" value="TONB_DEPENDENT_REC_3"/>
    <property type="match status" value="1"/>
</dbReference>
<evidence type="ECO:0000259" key="14">
    <source>
        <dbReference type="Pfam" id="PF00593"/>
    </source>
</evidence>
<evidence type="ECO:0000256" key="8">
    <source>
        <dbReference type="ARBA" id="ARBA00023077"/>
    </source>
</evidence>
<keyword evidence="9 11" id="KW-0472">Membrane</keyword>
<evidence type="ECO:0000256" key="3">
    <source>
        <dbReference type="ARBA" id="ARBA00022452"/>
    </source>
</evidence>
<keyword evidence="10 11" id="KW-0998">Cell outer membrane</keyword>
<dbReference type="PANTHER" id="PTHR32552">
    <property type="entry name" value="FERRICHROME IRON RECEPTOR-RELATED"/>
    <property type="match status" value="1"/>
</dbReference>
<reference evidence="17" key="1">
    <citation type="journal article" date="2019" name="Int. J. Syst. Evol. Microbiol.">
        <title>The Global Catalogue of Microorganisms (GCM) 10K type strain sequencing project: providing services to taxonomists for standard genome sequencing and annotation.</title>
        <authorList>
            <consortium name="The Broad Institute Genomics Platform"/>
            <consortium name="The Broad Institute Genome Sequencing Center for Infectious Disease"/>
            <person name="Wu L."/>
            <person name="Ma J."/>
        </authorList>
    </citation>
    <scope>NUCLEOTIDE SEQUENCE [LARGE SCALE GENOMIC DNA]</scope>
    <source>
        <strain evidence="17">NBRC 111981</strain>
    </source>
</reference>
<evidence type="ECO:0000256" key="1">
    <source>
        <dbReference type="ARBA" id="ARBA00004571"/>
    </source>
</evidence>
<dbReference type="EMBL" id="BSOA01000003">
    <property type="protein sequence ID" value="GLQ86846.1"/>
    <property type="molecule type" value="Genomic_DNA"/>
</dbReference>
<comment type="caution">
    <text evidence="16">The sequence shown here is derived from an EMBL/GenBank/DDBJ whole genome shotgun (WGS) entry which is preliminary data.</text>
</comment>
<evidence type="ECO:0000313" key="16">
    <source>
        <dbReference type="EMBL" id="GLQ86846.1"/>
    </source>
</evidence>
<proteinExistence type="inferred from homology"/>
<keyword evidence="3 11" id="KW-1134">Transmembrane beta strand</keyword>
<dbReference type="InterPro" id="IPR039426">
    <property type="entry name" value="TonB-dep_rcpt-like"/>
</dbReference>
<keyword evidence="7" id="KW-0406">Ion transport</keyword>
<evidence type="ECO:0000256" key="7">
    <source>
        <dbReference type="ARBA" id="ARBA00023065"/>
    </source>
</evidence>
<feature type="domain" description="TonB-dependent receptor plug" evidence="15">
    <location>
        <begin position="88"/>
        <end position="202"/>
    </location>
</feature>
<accession>A0ABQ5X5H6</accession>
<organism evidence="16 17">
    <name type="scientific">Dyella flagellata</name>
    <dbReference type="NCBI Taxonomy" id="1867833"/>
    <lineage>
        <taxon>Bacteria</taxon>
        <taxon>Pseudomonadati</taxon>
        <taxon>Pseudomonadota</taxon>
        <taxon>Gammaproteobacteria</taxon>
        <taxon>Lysobacterales</taxon>
        <taxon>Rhodanobacteraceae</taxon>
        <taxon>Dyella</taxon>
    </lineage>
</organism>
<feature type="region of interest" description="Disordered" evidence="13">
    <location>
        <begin position="40"/>
        <end position="67"/>
    </location>
</feature>
<dbReference type="InterPro" id="IPR012910">
    <property type="entry name" value="Plug_dom"/>
</dbReference>
<evidence type="ECO:0000259" key="15">
    <source>
        <dbReference type="Pfam" id="PF07715"/>
    </source>
</evidence>
<dbReference type="InterPro" id="IPR000531">
    <property type="entry name" value="Beta-barrel_TonB"/>
</dbReference>
<keyword evidence="17" id="KW-1185">Reference proteome</keyword>
<evidence type="ECO:0000256" key="10">
    <source>
        <dbReference type="ARBA" id="ARBA00023237"/>
    </source>
</evidence>
<keyword evidence="6" id="KW-0408">Iron</keyword>
<keyword evidence="2 11" id="KW-0813">Transport</keyword>
<evidence type="ECO:0000256" key="9">
    <source>
        <dbReference type="ARBA" id="ARBA00023136"/>
    </source>
</evidence>
<evidence type="ECO:0000256" key="2">
    <source>
        <dbReference type="ARBA" id="ARBA00022448"/>
    </source>
</evidence>
<evidence type="ECO:0000256" key="11">
    <source>
        <dbReference type="PROSITE-ProRule" id="PRU01360"/>
    </source>
</evidence>
<evidence type="ECO:0000256" key="5">
    <source>
        <dbReference type="ARBA" id="ARBA00022692"/>
    </source>
</evidence>
<feature type="compositionally biased region" description="Polar residues" evidence="13">
    <location>
        <begin position="43"/>
        <end position="56"/>
    </location>
</feature>